<evidence type="ECO:0000313" key="19">
    <source>
        <dbReference type="Proteomes" id="UP000678393"/>
    </source>
</evidence>
<dbReference type="InterPro" id="IPR003000">
    <property type="entry name" value="Sirtuin"/>
</dbReference>
<organism evidence="18 19">
    <name type="scientific">Candidula unifasciata</name>
    <dbReference type="NCBI Taxonomy" id="100452"/>
    <lineage>
        <taxon>Eukaryota</taxon>
        <taxon>Metazoa</taxon>
        <taxon>Spiralia</taxon>
        <taxon>Lophotrochozoa</taxon>
        <taxon>Mollusca</taxon>
        <taxon>Gastropoda</taxon>
        <taxon>Heterobranchia</taxon>
        <taxon>Euthyneura</taxon>
        <taxon>Panpulmonata</taxon>
        <taxon>Eupulmonata</taxon>
        <taxon>Stylommatophora</taxon>
        <taxon>Helicina</taxon>
        <taxon>Helicoidea</taxon>
        <taxon>Geomitridae</taxon>
        <taxon>Candidula</taxon>
    </lineage>
</organism>
<evidence type="ECO:0000256" key="16">
    <source>
        <dbReference type="SAM" id="MobiDB-lite"/>
    </source>
</evidence>
<dbReference type="InterPro" id="IPR029035">
    <property type="entry name" value="DHS-like_NAD/FAD-binding_dom"/>
</dbReference>
<dbReference type="GO" id="GO:0046872">
    <property type="term" value="F:metal ion binding"/>
    <property type="evidence" value="ECO:0007669"/>
    <property type="project" value="UniProtKB-KW"/>
</dbReference>
<evidence type="ECO:0000313" key="18">
    <source>
        <dbReference type="EMBL" id="CAG5127311.1"/>
    </source>
</evidence>
<evidence type="ECO:0000256" key="15">
    <source>
        <dbReference type="PROSITE-ProRule" id="PRU00236"/>
    </source>
</evidence>
<feature type="region of interest" description="Disordered" evidence="16">
    <location>
        <begin position="1"/>
        <end position="25"/>
    </location>
</feature>
<dbReference type="GO" id="GO:0097372">
    <property type="term" value="F:histone H3K18 deacetylase activity, NAD-dependent"/>
    <property type="evidence" value="ECO:0007669"/>
    <property type="project" value="TreeGrafter"/>
</dbReference>
<evidence type="ECO:0000256" key="1">
    <source>
        <dbReference type="ARBA" id="ARBA00001947"/>
    </source>
</evidence>
<evidence type="ECO:0000256" key="6">
    <source>
        <dbReference type="ARBA" id="ARBA00022833"/>
    </source>
</evidence>
<keyword evidence="3" id="KW-0597">Phosphoprotein</keyword>
<keyword evidence="7" id="KW-0520">NAD</keyword>
<keyword evidence="5 15" id="KW-0479">Metal-binding</keyword>
<evidence type="ECO:0000256" key="9">
    <source>
        <dbReference type="ARBA" id="ARBA00041832"/>
    </source>
</evidence>
<sequence length="1034" mass="117374">VSEILKKPEQERTTQDKTLVKKNPELVKVSQQNARKLQNKKDRILEVEDEPRLLQHKCQQLAELIKSSRNVIVYTGAGISTAASIPDYRGPNGVWTLLKRGQELSAQDLSDAEPTFTHMSLTKLFTVKKVKHIVSQNCDGLHLRSGFPRQALSELHGNMYLECCYSCVPNQEFVRLFDVTELTGFHRHSTSRFCRSCGGNLQDTIVHFGEKGKLKSPYRWKEAVRAAKQADLILCLGSSLKVLRKYSCLWCMDRKRQQRPKLVIVNLQWTPKDDGAALKINGKCDTVMMNVMALLNYKVPEYKREQDPIFKLYTPLRLSEMKTTTKKILIPPAQQGKKSRKSTTYISDSAARRKSCRITNSAEKRASWFDKKYSKPSIESVESDHFSLNDAKRMEKDQINSNKENLLNKDVTVPSARIRFDQHKSAEYRTCQLHNLNPDRSQDVTNLQLCHTSATFWDLSDKLCEKSIQQPACITCCLPQKLKTMSDHYLCDCKIDKDGLKMTCSTLEKDQYEKCRSFHCCCVLHERQSSTLDNCDIYKHEDNISFQNTSIPELVVVNLGKHQSQKCRDQNIFENQLFHTADTILLVTDLATDNTLSHLVSDVCENSSSLVAAHSSAHTLDSLFRHHAASNDCIHSSTELNNSPVHVKSPHFVGPCLQVTSDYLKSPHFVGPCLEVTSDHVKSPHFVGPCLEVTSDHVKSPHFVGPCLQVTSDHVKSPHFVGPCLEVTSDHVKSPHFVGPCLEVTSDHVKSPHFVGPCLEVTSGSDMILLPAREDAEWDQCTDALFSNQNCLGSSILIMEHNESNNTKGQLNKTLQTFQPVKETINNICHDHCYTQAETTVTHQLQTKLPWLQTTEFTENSTFCCSQGHVNCFTSDDLTKHPEVPVTGKCSEANLQYDLDSVCLLEDIYLKPQDSLCHLEDIYLKPQDSVCHLEDIYLKPQDSVCHLEDIYLKPQDSVCHLEDIYLKPQQNLDKKEVANNVMNKCHQISEVLHVQNGGINDTERRENICKQMRRRKPSVPGWFGKGLFIKKNHK</sequence>
<dbReference type="FunFam" id="3.40.50.1220:FF:000038">
    <property type="entry name" value="NAD-dependent protein deacetylase sirtuin-6 isoform X2"/>
    <property type="match status" value="1"/>
</dbReference>
<gene>
    <name evidence="18" type="ORF">CUNI_LOCUS12869</name>
</gene>
<evidence type="ECO:0000256" key="12">
    <source>
        <dbReference type="ARBA" id="ARBA00051105"/>
    </source>
</evidence>
<keyword evidence="6 15" id="KW-0862">Zinc</keyword>
<dbReference type="GO" id="GO:0035861">
    <property type="term" value="C:site of double-strand break"/>
    <property type="evidence" value="ECO:0007669"/>
    <property type="project" value="UniProtKB-ARBA"/>
</dbReference>
<dbReference type="Pfam" id="PF02146">
    <property type="entry name" value="SIR2"/>
    <property type="match status" value="1"/>
</dbReference>
<feature type="binding site" evidence="15">
    <location>
        <position position="164"/>
    </location>
    <ligand>
        <name>Zn(2+)</name>
        <dbReference type="ChEBI" id="CHEBI:29105"/>
    </ligand>
</feature>
<evidence type="ECO:0000256" key="11">
    <source>
        <dbReference type="ARBA" id="ARBA00050237"/>
    </source>
</evidence>
<dbReference type="GO" id="GO:0070403">
    <property type="term" value="F:NAD+ binding"/>
    <property type="evidence" value="ECO:0007669"/>
    <property type="project" value="InterPro"/>
</dbReference>
<dbReference type="Gene3D" id="3.40.50.1220">
    <property type="entry name" value="TPP-binding domain"/>
    <property type="match status" value="1"/>
</dbReference>
<evidence type="ECO:0000256" key="5">
    <source>
        <dbReference type="ARBA" id="ARBA00022723"/>
    </source>
</evidence>
<dbReference type="GO" id="GO:0005634">
    <property type="term" value="C:nucleus"/>
    <property type="evidence" value="ECO:0007669"/>
    <property type="project" value="TreeGrafter"/>
</dbReference>
<comment type="caution">
    <text evidence="18">The sequence shown here is derived from an EMBL/GenBank/DDBJ whole genome shotgun (WGS) entry which is preliminary data.</text>
</comment>
<dbReference type="AlphaFoldDB" id="A0A8S3ZKI9"/>
<evidence type="ECO:0000256" key="3">
    <source>
        <dbReference type="ARBA" id="ARBA00022553"/>
    </source>
</evidence>
<comment type="catalytic activity">
    <reaction evidence="13">
        <text>N(6)-propanoyl-L-lysyl-[protein] + NAD(+) + H2O = 3''-O-propanoyl-ADP-D-ribose + nicotinamide + L-lysyl-[protein]</text>
        <dbReference type="Rhea" id="RHEA:23500"/>
        <dbReference type="Rhea" id="RHEA-COMP:9752"/>
        <dbReference type="Rhea" id="RHEA-COMP:13758"/>
        <dbReference type="ChEBI" id="CHEBI:15377"/>
        <dbReference type="ChEBI" id="CHEBI:17154"/>
        <dbReference type="ChEBI" id="CHEBI:29969"/>
        <dbReference type="ChEBI" id="CHEBI:57540"/>
        <dbReference type="ChEBI" id="CHEBI:138019"/>
        <dbReference type="ChEBI" id="CHEBI:145015"/>
    </reaction>
    <physiologicalReaction direction="left-to-right" evidence="13">
        <dbReference type="Rhea" id="RHEA:23501"/>
    </physiologicalReaction>
</comment>
<proteinExistence type="inferred from homology"/>
<dbReference type="GO" id="GO:0140861">
    <property type="term" value="P:DNA repair-dependent chromatin remodeling"/>
    <property type="evidence" value="ECO:0007669"/>
    <property type="project" value="UniProtKB-ARBA"/>
</dbReference>
<feature type="binding site" evidence="15">
    <location>
        <position position="167"/>
    </location>
    <ligand>
        <name>Zn(2+)</name>
        <dbReference type="ChEBI" id="CHEBI:29105"/>
    </ligand>
</feature>
<feature type="domain" description="Deacetylase sirtuin-type" evidence="17">
    <location>
        <begin position="51"/>
        <end position="298"/>
    </location>
</feature>
<dbReference type="SUPFAM" id="SSF52467">
    <property type="entry name" value="DHS-like NAD/FAD-binding domain"/>
    <property type="match status" value="1"/>
</dbReference>
<dbReference type="Gene3D" id="2.20.28.200">
    <property type="match status" value="1"/>
</dbReference>
<protein>
    <recommendedName>
        <fullName evidence="2">protein acetyllysine N-acetyltransferase</fullName>
        <ecNumber evidence="2">2.3.1.286</ecNumber>
    </recommendedName>
    <alternativeName>
        <fullName evidence="10">Regulatory protein SIR2 homolog 7</fullName>
    </alternativeName>
    <alternativeName>
        <fullName evidence="9">SIR2-like protein 7</fullName>
    </alternativeName>
</protein>
<dbReference type="PROSITE" id="PS50305">
    <property type="entry name" value="SIRTUIN"/>
    <property type="match status" value="1"/>
</dbReference>
<evidence type="ECO:0000256" key="4">
    <source>
        <dbReference type="ARBA" id="ARBA00022679"/>
    </source>
</evidence>
<dbReference type="EMBL" id="CAJHNH020002643">
    <property type="protein sequence ID" value="CAG5127311.1"/>
    <property type="molecule type" value="Genomic_DNA"/>
</dbReference>
<dbReference type="InterPro" id="IPR050134">
    <property type="entry name" value="NAD-dep_sirtuin_deacylases"/>
</dbReference>
<dbReference type="GO" id="GO:0000785">
    <property type="term" value="C:chromatin"/>
    <property type="evidence" value="ECO:0007669"/>
    <property type="project" value="TreeGrafter"/>
</dbReference>
<dbReference type="PANTHER" id="PTHR11085">
    <property type="entry name" value="NAD-DEPENDENT PROTEIN DEACYLASE SIRTUIN-5, MITOCHONDRIAL-RELATED"/>
    <property type="match status" value="1"/>
</dbReference>
<feature type="non-terminal residue" evidence="18">
    <location>
        <position position="1"/>
    </location>
</feature>
<feature type="active site" description="Proton acceptor" evidence="15">
    <location>
        <position position="156"/>
    </location>
</feature>
<evidence type="ECO:0000256" key="10">
    <source>
        <dbReference type="ARBA" id="ARBA00043038"/>
    </source>
</evidence>
<reference evidence="18" key="1">
    <citation type="submission" date="2021-04" db="EMBL/GenBank/DDBJ databases">
        <authorList>
            <consortium name="Molecular Ecology Group"/>
        </authorList>
    </citation>
    <scope>NUCLEOTIDE SEQUENCE</scope>
</reference>
<evidence type="ECO:0000256" key="2">
    <source>
        <dbReference type="ARBA" id="ARBA00012928"/>
    </source>
</evidence>
<comment type="similarity">
    <text evidence="8">Belongs to the sirtuin family. Class IV subfamily.</text>
</comment>
<evidence type="ECO:0000256" key="7">
    <source>
        <dbReference type="ARBA" id="ARBA00023027"/>
    </source>
</evidence>
<dbReference type="Proteomes" id="UP000678393">
    <property type="component" value="Unassembled WGS sequence"/>
</dbReference>
<evidence type="ECO:0000256" key="14">
    <source>
        <dbReference type="ARBA" id="ARBA00052763"/>
    </source>
</evidence>
<dbReference type="FunFam" id="2.20.28.200:FF:000002">
    <property type="entry name" value="NAD-dependent deacetylase sirtuin-7"/>
    <property type="match status" value="1"/>
</dbReference>
<dbReference type="OrthoDB" id="2919105at2759"/>
<evidence type="ECO:0000259" key="17">
    <source>
        <dbReference type="PROSITE" id="PS50305"/>
    </source>
</evidence>
<evidence type="ECO:0000256" key="13">
    <source>
        <dbReference type="ARBA" id="ARBA00051399"/>
    </source>
</evidence>
<dbReference type="GO" id="GO:0010468">
    <property type="term" value="P:regulation of gene expression"/>
    <property type="evidence" value="ECO:0007669"/>
    <property type="project" value="UniProtKB-ARBA"/>
</dbReference>
<evidence type="ECO:0000256" key="8">
    <source>
        <dbReference type="ARBA" id="ARBA00038170"/>
    </source>
</evidence>
<comment type="catalytic activity">
    <reaction evidence="11">
        <text>N(6)-decanoyl-L-lysyl-[protein] + NAD(+) + H2O = 2''-O-decanoyl-ADP-D-ribose + nicotinamide + L-lysyl-[protein]</text>
        <dbReference type="Rhea" id="RHEA:70631"/>
        <dbReference type="Rhea" id="RHEA-COMP:9752"/>
        <dbReference type="Rhea" id="RHEA-COMP:17932"/>
        <dbReference type="ChEBI" id="CHEBI:15377"/>
        <dbReference type="ChEBI" id="CHEBI:17154"/>
        <dbReference type="ChEBI" id="CHEBI:29969"/>
        <dbReference type="ChEBI" id="CHEBI:57540"/>
        <dbReference type="ChEBI" id="CHEBI:143222"/>
        <dbReference type="ChEBI" id="CHEBI:189688"/>
    </reaction>
    <physiologicalReaction direction="left-to-right" evidence="11">
        <dbReference type="Rhea" id="RHEA:70632"/>
    </physiologicalReaction>
</comment>
<dbReference type="EC" id="2.3.1.286" evidence="2"/>
<keyword evidence="4" id="KW-0808">Transferase</keyword>
<feature type="binding site" evidence="15">
    <location>
        <position position="197"/>
    </location>
    <ligand>
        <name>Zn(2+)</name>
        <dbReference type="ChEBI" id="CHEBI:29105"/>
    </ligand>
</feature>
<keyword evidence="19" id="KW-1185">Reference proteome</keyword>
<comment type="catalytic activity">
    <reaction evidence="14">
        <text>N(6)-glutaryl-L-lysyl-[protein] + NAD(+) + H2O = 2''-O-glutaryl-ADP-D-ribose + nicotinamide + L-lysyl-[protein]</text>
        <dbReference type="Rhea" id="RHEA:47664"/>
        <dbReference type="Rhea" id="RHEA-COMP:9752"/>
        <dbReference type="Rhea" id="RHEA-COMP:11875"/>
        <dbReference type="ChEBI" id="CHEBI:15377"/>
        <dbReference type="ChEBI" id="CHEBI:17154"/>
        <dbReference type="ChEBI" id="CHEBI:29969"/>
        <dbReference type="ChEBI" id="CHEBI:57540"/>
        <dbReference type="ChEBI" id="CHEBI:87828"/>
        <dbReference type="ChEBI" id="CHEBI:87829"/>
    </reaction>
    <physiologicalReaction direction="left-to-right" evidence="14">
        <dbReference type="Rhea" id="RHEA:47665"/>
    </physiologicalReaction>
</comment>
<dbReference type="PANTHER" id="PTHR11085:SF1">
    <property type="entry name" value="NAD-DEPENDENT PROTEIN DEACETYLASE SIRTUIN-7"/>
    <property type="match status" value="1"/>
</dbReference>
<accession>A0A8S3ZKI9</accession>
<comment type="cofactor">
    <cofactor evidence="1">
        <name>Zn(2+)</name>
        <dbReference type="ChEBI" id="CHEBI:29105"/>
    </cofactor>
</comment>
<feature type="binding site" evidence="15">
    <location>
        <position position="194"/>
    </location>
    <ligand>
        <name>Zn(2+)</name>
        <dbReference type="ChEBI" id="CHEBI:29105"/>
    </ligand>
</feature>
<dbReference type="InterPro" id="IPR026590">
    <property type="entry name" value="Ssirtuin_cat_dom"/>
</dbReference>
<name>A0A8S3ZKI9_9EUPU</name>
<comment type="catalytic activity">
    <reaction evidence="12">
        <text>N(6)-succinyl-L-lysyl-[protein] + NAD(+) + H2O = 2''-O-succinyl-ADP-D-ribose + nicotinamide + L-lysyl-[protein]</text>
        <dbReference type="Rhea" id="RHEA:47668"/>
        <dbReference type="Rhea" id="RHEA-COMP:9752"/>
        <dbReference type="Rhea" id="RHEA-COMP:11877"/>
        <dbReference type="ChEBI" id="CHEBI:15377"/>
        <dbReference type="ChEBI" id="CHEBI:17154"/>
        <dbReference type="ChEBI" id="CHEBI:29969"/>
        <dbReference type="ChEBI" id="CHEBI:57540"/>
        <dbReference type="ChEBI" id="CHEBI:87830"/>
        <dbReference type="ChEBI" id="CHEBI:87832"/>
    </reaction>
    <physiologicalReaction direction="left-to-right" evidence="12">
        <dbReference type="Rhea" id="RHEA:47669"/>
    </physiologicalReaction>
</comment>